<dbReference type="SUPFAM" id="SSF51735">
    <property type="entry name" value="NAD(P)-binding Rossmann-fold domains"/>
    <property type="match status" value="1"/>
</dbReference>
<organism evidence="11 12">
    <name type="scientific">Musa troglodytarum</name>
    <name type="common">fe'i banana</name>
    <dbReference type="NCBI Taxonomy" id="320322"/>
    <lineage>
        <taxon>Eukaryota</taxon>
        <taxon>Viridiplantae</taxon>
        <taxon>Streptophyta</taxon>
        <taxon>Embryophyta</taxon>
        <taxon>Tracheophyta</taxon>
        <taxon>Spermatophyta</taxon>
        <taxon>Magnoliopsida</taxon>
        <taxon>Liliopsida</taxon>
        <taxon>Zingiberales</taxon>
        <taxon>Musaceae</taxon>
        <taxon>Musa</taxon>
    </lineage>
</organism>
<protein>
    <submittedName>
        <fullName evidence="11">NAD binding domain of 6-phosphogluconate dehydrogenase</fullName>
    </submittedName>
</protein>
<dbReference type="GO" id="GO:0051287">
    <property type="term" value="F:NAD binding"/>
    <property type="evidence" value="ECO:0007669"/>
    <property type="project" value="InterPro"/>
</dbReference>
<keyword evidence="3" id="KW-0560">Oxidoreductase</keyword>
<evidence type="ECO:0000256" key="5">
    <source>
        <dbReference type="ARBA" id="ARBA00023027"/>
    </source>
</evidence>
<keyword evidence="2" id="KW-0521">NADP</keyword>
<accession>A0A9E7H1F8</accession>
<evidence type="ECO:0000256" key="8">
    <source>
        <dbReference type="ARBA" id="ARBA00056683"/>
    </source>
</evidence>
<dbReference type="Gene3D" id="3.40.50.720">
    <property type="entry name" value="NAD(P)-binding Rossmann-like Domain"/>
    <property type="match status" value="1"/>
</dbReference>
<evidence type="ECO:0000256" key="4">
    <source>
        <dbReference type="ARBA" id="ARBA00023016"/>
    </source>
</evidence>
<dbReference type="GO" id="GO:0009507">
    <property type="term" value="C:chloroplast"/>
    <property type="evidence" value="ECO:0007669"/>
    <property type="project" value="TreeGrafter"/>
</dbReference>
<dbReference type="Pfam" id="PF14833">
    <property type="entry name" value="NAD_binding_11"/>
    <property type="match status" value="1"/>
</dbReference>
<dbReference type="PANTHER" id="PTHR43580:SF2">
    <property type="entry name" value="CYTOKINE-LIKE NUCLEAR FACTOR N-PAC"/>
    <property type="match status" value="1"/>
</dbReference>
<keyword evidence="4" id="KW-0346">Stress response</keyword>
<dbReference type="PANTHER" id="PTHR43580">
    <property type="entry name" value="OXIDOREDUCTASE GLYR1-RELATED"/>
    <property type="match status" value="1"/>
</dbReference>
<keyword evidence="5" id="KW-0520">NAD</keyword>
<sequence length="377" mass="40140">MAKCSAANASICIRQRLLLPFSAVFSSSPLSMAMAMTSSSIYCRPRFPISPLRRLPRFPKPSSSFTTIASSQTSGDAGKGGEFLGRVGFLGLGIMGSPMALNLLKAGCDVTVWNRTKSKCDHLIDLGAKYEPSPAEVASSCDVTFAMLADPESAAIMPIGMLRILDQFFTHEIRYVDVSTVDGATSKLINKHIRDTGASFLEAPVSGSKKPAEDGQLIFLTAGDASLYEIASPLLDIMGKSRFYLGEVGNGAAMKLVVNMIMGSMMASFSEGLLLSEKVGLDPNVLVEVISQGAISAPMFSVKGPSMVKATYPTAFPLKHQQKDLRLALGLAESVTQPIPVAAAANELYKVAKSYGLSDHDFSAVIEALRAKLQHSD</sequence>
<comment type="catalytic activity">
    <reaction evidence="7">
        <text>glycolate + NADP(+) = glyoxylate + NADPH + H(+)</text>
        <dbReference type="Rhea" id="RHEA:10992"/>
        <dbReference type="ChEBI" id="CHEBI:15378"/>
        <dbReference type="ChEBI" id="CHEBI:29805"/>
        <dbReference type="ChEBI" id="CHEBI:36655"/>
        <dbReference type="ChEBI" id="CHEBI:57783"/>
        <dbReference type="ChEBI" id="CHEBI:58349"/>
        <dbReference type="EC" id="1.1.1.79"/>
    </reaction>
</comment>
<dbReference type="Gene3D" id="1.10.1040.10">
    <property type="entry name" value="N-(1-d-carboxylethyl)-l-norvaline Dehydrogenase, domain 2"/>
    <property type="match status" value="1"/>
</dbReference>
<dbReference type="FunFam" id="3.40.50.720:FF:000058">
    <property type="entry name" value="Putative oxidoreductase GLYR1 homolog"/>
    <property type="match status" value="1"/>
</dbReference>
<proteinExistence type="inferred from homology"/>
<evidence type="ECO:0000313" key="11">
    <source>
        <dbReference type="EMBL" id="URE21393.1"/>
    </source>
</evidence>
<dbReference type="FunFam" id="1.10.1040.10:FF:000016">
    <property type="entry name" value="Glyoxylate/succinic semialdehyde reductase 2"/>
    <property type="match status" value="1"/>
</dbReference>
<dbReference type="InterPro" id="IPR008927">
    <property type="entry name" value="6-PGluconate_DH-like_C_sf"/>
</dbReference>
<name>A0A9E7H1F8_9LILI</name>
<comment type="function">
    <text evidence="8">Catalyzes the NADPH-dependent reduction of glyoxylate to glycolate as well as succinic semialdehyde (SSA) to gamma-hydroxybutyrate in vitro. May function in redox homeostasis and play a role in oxidative stress tolerance by detoxifying glyoxylate and SSA generated in glycolate metabolism and GABA metabolism, respectively.</text>
</comment>
<feature type="domain" description="6-phosphogluconate dehydrogenase NADP-binding" evidence="9">
    <location>
        <begin position="86"/>
        <end position="246"/>
    </location>
</feature>
<comment type="catalytic activity">
    <reaction evidence="6">
        <text>4-hydroxybutanoate + NADP(+) = succinate semialdehyde + NADPH + H(+)</text>
        <dbReference type="Rhea" id="RHEA:26381"/>
        <dbReference type="ChEBI" id="CHEBI:15378"/>
        <dbReference type="ChEBI" id="CHEBI:16724"/>
        <dbReference type="ChEBI" id="CHEBI:57706"/>
        <dbReference type="ChEBI" id="CHEBI:57783"/>
        <dbReference type="ChEBI" id="CHEBI:58349"/>
        <dbReference type="EC" id="1.1.1.n11"/>
    </reaction>
</comment>
<comment type="similarity">
    <text evidence="1">Belongs to the HIBADH-related family. NP60 subfamily.</text>
</comment>
<evidence type="ECO:0000256" key="3">
    <source>
        <dbReference type="ARBA" id="ARBA00023002"/>
    </source>
</evidence>
<dbReference type="EMBL" id="CP097509">
    <property type="protein sequence ID" value="URE21393.1"/>
    <property type="molecule type" value="Genomic_DNA"/>
</dbReference>
<dbReference type="InterPro" id="IPR051265">
    <property type="entry name" value="HIBADH-related_NP60_sf"/>
</dbReference>
<dbReference type="GO" id="GO:0050661">
    <property type="term" value="F:NADP binding"/>
    <property type="evidence" value="ECO:0007669"/>
    <property type="project" value="InterPro"/>
</dbReference>
<dbReference type="InterPro" id="IPR002204">
    <property type="entry name" value="3-OH-isobutyrate_DH-rel_CS"/>
</dbReference>
<keyword evidence="12" id="KW-1185">Reference proteome</keyword>
<evidence type="ECO:0000256" key="7">
    <source>
        <dbReference type="ARBA" id="ARBA00052769"/>
    </source>
</evidence>
<evidence type="ECO:0000256" key="1">
    <source>
        <dbReference type="ARBA" id="ARBA00007598"/>
    </source>
</evidence>
<reference evidence="11" key="1">
    <citation type="submission" date="2022-05" db="EMBL/GenBank/DDBJ databases">
        <title>The Musa troglodytarum L. genome provides insights into the mechanism of non-climacteric behaviour and enrichment of carotenoids.</title>
        <authorList>
            <person name="Wang J."/>
        </authorList>
    </citation>
    <scope>NUCLEOTIDE SEQUENCE</scope>
    <source>
        <tissue evidence="11">Leaf</tissue>
    </source>
</reference>
<dbReference type="GO" id="GO:0030267">
    <property type="term" value="F:glyoxylate reductase (NADPH) activity"/>
    <property type="evidence" value="ECO:0007669"/>
    <property type="project" value="UniProtKB-EC"/>
</dbReference>
<gene>
    <name evidence="11" type="ORF">MUK42_12223</name>
</gene>
<dbReference type="OrthoDB" id="435038at2759"/>
<evidence type="ECO:0000259" key="10">
    <source>
        <dbReference type="Pfam" id="PF14833"/>
    </source>
</evidence>
<evidence type="ECO:0000256" key="2">
    <source>
        <dbReference type="ARBA" id="ARBA00022857"/>
    </source>
</evidence>
<dbReference type="InterPro" id="IPR029154">
    <property type="entry name" value="HIBADH-like_NADP-bd"/>
</dbReference>
<dbReference type="Proteomes" id="UP001055439">
    <property type="component" value="Chromosome 7"/>
</dbReference>
<dbReference type="SUPFAM" id="SSF48179">
    <property type="entry name" value="6-phosphogluconate dehydrogenase C-terminal domain-like"/>
    <property type="match status" value="1"/>
</dbReference>
<dbReference type="Pfam" id="PF03446">
    <property type="entry name" value="NAD_binding_2"/>
    <property type="match status" value="1"/>
</dbReference>
<dbReference type="InterPro" id="IPR006115">
    <property type="entry name" value="6PGDH_NADP-bd"/>
</dbReference>
<evidence type="ECO:0000256" key="6">
    <source>
        <dbReference type="ARBA" id="ARBA00052582"/>
    </source>
</evidence>
<evidence type="ECO:0000259" key="9">
    <source>
        <dbReference type="Pfam" id="PF03446"/>
    </source>
</evidence>
<feature type="domain" description="3-hydroxyisobutyrate dehydrogenase-like NAD-binding" evidence="10">
    <location>
        <begin position="249"/>
        <end position="368"/>
    </location>
</feature>
<dbReference type="PROSITE" id="PS00895">
    <property type="entry name" value="3_HYDROXYISOBUT_DH"/>
    <property type="match status" value="1"/>
</dbReference>
<dbReference type="InterPro" id="IPR013328">
    <property type="entry name" value="6PGD_dom2"/>
</dbReference>
<dbReference type="AlphaFoldDB" id="A0A9E7H1F8"/>
<dbReference type="InterPro" id="IPR036291">
    <property type="entry name" value="NAD(P)-bd_dom_sf"/>
</dbReference>
<evidence type="ECO:0000313" key="12">
    <source>
        <dbReference type="Proteomes" id="UP001055439"/>
    </source>
</evidence>